<feature type="non-terminal residue" evidence="2">
    <location>
        <position position="183"/>
    </location>
</feature>
<keyword evidence="3" id="KW-1185">Reference proteome</keyword>
<comment type="caution">
    <text evidence="2">The sequence shown here is derived from an EMBL/GenBank/DDBJ whole genome shotgun (WGS) entry which is preliminary data.</text>
</comment>
<dbReference type="AlphaFoldDB" id="A0A9P6IN52"/>
<organism evidence="2 3">
    <name type="scientific">Modicella reniformis</name>
    <dbReference type="NCBI Taxonomy" id="1440133"/>
    <lineage>
        <taxon>Eukaryota</taxon>
        <taxon>Fungi</taxon>
        <taxon>Fungi incertae sedis</taxon>
        <taxon>Mucoromycota</taxon>
        <taxon>Mortierellomycotina</taxon>
        <taxon>Mortierellomycetes</taxon>
        <taxon>Mortierellales</taxon>
        <taxon>Mortierellaceae</taxon>
        <taxon>Modicella</taxon>
    </lineage>
</organism>
<dbReference type="Proteomes" id="UP000749646">
    <property type="component" value="Unassembled WGS sequence"/>
</dbReference>
<feature type="chain" id="PRO_5040402528" evidence="1">
    <location>
        <begin position="20"/>
        <end position="183"/>
    </location>
</feature>
<dbReference type="EMBL" id="JAAAHW010010073">
    <property type="protein sequence ID" value="KAF9931164.1"/>
    <property type="molecule type" value="Genomic_DNA"/>
</dbReference>
<gene>
    <name evidence="2" type="ORF">BGZ65_005020</name>
</gene>
<keyword evidence="1" id="KW-0732">Signal</keyword>
<evidence type="ECO:0000256" key="1">
    <source>
        <dbReference type="SAM" id="SignalP"/>
    </source>
</evidence>
<evidence type="ECO:0000313" key="2">
    <source>
        <dbReference type="EMBL" id="KAF9931164.1"/>
    </source>
</evidence>
<protein>
    <submittedName>
        <fullName evidence="2">Uncharacterized protein</fullName>
    </submittedName>
</protein>
<reference evidence="2" key="1">
    <citation type="journal article" date="2020" name="Fungal Divers.">
        <title>Resolving the Mortierellaceae phylogeny through synthesis of multi-gene phylogenetics and phylogenomics.</title>
        <authorList>
            <person name="Vandepol N."/>
            <person name="Liber J."/>
            <person name="Desiro A."/>
            <person name="Na H."/>
            <person name="Kennedy M."/>
            <person name="Barry K."/>
            <person name="Grigoriev I.V."/>
            <person name="Miller A.N."/>
            <person name="O'Donnell K."/>
            <person name="Stajich J.E."/>
            <person name="Bonito G."/>
        </authorList>
    </citation>
    <scope>NUCLEOTIDE SEQUENCE</scope>
    <source>
        <strain evidence="2">MES-2147</strain>
    </source>
</reference>
<accession>A0A9P6IN52</accession>
<name>A0A9P6IN52_9FUNG</name>
<sequence>MKLTYSVLTLYAIVTMAHATFTDAKPVINTVSNQVQGATEGITDKISKHLPVTPGSSMPVAKRDFIYIFPKNVTKDTPEKFEGIKDVFDETITPAKEKGYEIGDPLATKYVPDETITPAKENGYEIGDPLVTKYVPDETITPAKERYEIGDPLVTNDVLDKTITLAKEKGFEIADSILLQPIP</sequence>
<proteinExistence type="predicted"/>
<feature type="signal peptide" evidence="1">
    <location>
        <begin position="1"/>
        <end position="19"/>
    </location>
</feature>
<evidence type="ECO:0000313" key="3">
    <source>
        <dbReference type="Proteomes" id="UP000749646"/>
    </source>
</evidence>